<comment type="similarity">
    <text evidence="1 8 9">Belongs to the universal ribosomal protein uS3 family.</text>
</comment>
<gene>
    <name evidence="8 12" type="primary">rpsC</name>
    <name evidence="12" type="ORF">ACFSKP_08010</name>
</gene>
<protein>
    <recommendedName>
        <fullName evidence="7 8">Small ribosomal subunit protein uS3</fullName>
    </recommendedName>
</protein>
<dbReference type="CDD" id="cd02412">
    <property type="entry name" value="KH-II_30S_S3"/>
    <property type="match status" value="1"/>
</dbReference>
<dbReference type="InterPro" id="IPR018280">
    <property type="entry name" value="Ribosomal_uS3_CS"/>
</dbReference>
<dbReference type="HAMAP" id="MF_01309_B">
    <property type="entry name" value="Ribosomal_uS3_B"/>
    <property type="match status" value="1"/>
</dbReference>
<sequence>MGQKVNPIGFRLGVIKGWDSNWYGGKDFADKLVEDEKIRKYILARIPKGGISKIIIERTLKRITITINTARPGVVIGKGGQEVDKIKEELKKLTNKDVQINIFEIKRPELDAKLVGESIAQQLQARISFRRAMKQAIASALRVGAEGIKVQVSGRLGGAEMARTEHYKEGRTPLHTLRADIDYALSEAQTVYGKLGIKVWIFKGEVYGKKDLTPNAGLESKGGPSTQGGGGERRGRGDRDRKKTDGAPKRNKRRQ</sequence>
<dbReference type="InterPro" id="IPR057258">
    <property type="entry name" value="Ribosomal_uS3"/>
</dbReference>
<dbReference type="SMART" id="SM00322">
    <property type="entry name" value="KH"/>
    <property type="match status" value="1"/>
</dbReference>
<dbReference type="Pfam" id="PF07650">
    <property type="entry name" value="KH_2"/>
    <property type="match status" value="1"/>
</dbReference>
<dbReference type="InterPro" id="IPR001351">
    <property type="entry name" value="Ribosomal_uS3_C"/>
</dbReference>
<organism evidence="12 13">
    <name type="scientific">Pontibacter ruber</name>
    <dbReference type="NCBI Taxonomy" id="1343895"/>
    <lineage>
        <taxon>Bacteria</taxon>
        <taxon>Pseudomonadati</taxon>
        <taxon>Bacteroidota</taxon>
        <taxon>Cytophagia</taxon>
        <taxon>Cytophagales</taxon>
        <taxon>Hymenobacteraceae</taxon>
        <taxon>Pontibacter</taxon>
    </lineage>
</organism>
<evidence type="ECO:0000313" key="13">
    <source>
        <dbReference type="Proteomes" id="UP001597374"/>
    </source>
</evidence>
<evidence type="ECO:0000256" key="3">
    <source>
        <dbReference type="ARBA" id="ARBA00022884"/>
    </source>
</evidence>
<comment type="subunit">
    <text evidence="8">Part of the 30S ribosomal subunit. Forms a tight complex with proteins S10 and S14.</text>
</comment>
<keyword evidence="13" id="KW-1185">Reference proteome</keyword>
<dbReference type="InterPro" id="IPR004087">
    <property type="entry name" value="KH_dom"/>
</dbReference>
<evidence type="ECO:0000256" key="2">
    <source>
        <dbReference type="ARBA" id="ARBA00022730"/>
    </source>
</evidence>
<dbReference type="Gene3D" id="3.30.1140.32">
    <property type="entry name" value="Ribosomal protein S3, C-terminal domain"/>
    <property type="match status" value="1"/>
</dbReference>
<keyword evidence="3 8" id="KW-0694">RNA-binding</keyword>
<accession>A0ABW5CXX5</accession>
<dbReference type="InterPro" id="IPR009019">
    <property type="entry name" value="KH_sf_prok-type"/>
</dbReference>
<dbReference type="PROSITE" id="PS00548">
    <property type="entry name" value="RIBOSOMAL_S3"/>
    <property type="match status" value="1"/>
</dbReference>
<dbReference type="PROSITE" id="PS50084">
    <property type="entry name" value="KH_TYPE_1"/>
    <property type="match status" value="1"/>
</dbReference>
<evidence type="ECO:0000256" key="10">
    <source>
        <dbReference type="SAM" id="MobiDB-lite"/>
    </source>
</evidence>
<name>A0ABW5CXX5_9BACT</name>
<evidence type="ECO:0000256" key="4">
    <source>
        <dbReference type="ARBA" id="ARBA00022980"/>
    </source>
</evidence>
<evidence type="ECO:0000256" key="7">
    <source>
        <dbReference type="ARBA" id="ARBA00035257"/>
    </source>
</evidence>
<dbReference type="EMBL" id="JBHUIM010000001">
    <property type="protein sequence ID" value="MFD2246198.1"/>
    <property type="molecule type" value="Genomic_DNA"/>
</dbReference>
<evidence type="ECO:0000256" key="9">
    <source>
        <dbReference type="RuleBase" id="RU003624"/>
    </source>
</evidence>
<comment type="caution">
    <text evidence="12">The sequence shown here is derived from an EMBL/GenBank/DDBJ whole genome shotgun (WGS) entry which is preliminary data.</text>
</comment>
<reference evidence="13" key="1">
    <citation type="journal article" date="2019" name="Int. J. Syst. Evol. Microbiol.">
        <title>The Global Catalogue of Microorganisms (GCM) 10K type strain sequencing project: providing services to taxonomists for standard genome sequencing and annotation.</title>
        <authorList>
            <consortium name="The Broad Institute Genomics Platform"/>
            <consortium name="The Broad Institute Genome Sequencing Center for Infectious Disease"/>
            <person name="Wu L."/>
            <person name="Ma J."/>
        </authorList>
    </citation>
    <scope>NUCLEOTIDE SEQUENCE [LARGE SCALE GENOMIC DNA]</scope>
    <source>
        <strain evidence="13">CGMCC 4.1782</strain>
    </source>
</reference>
<dbReference type="Proteomes" id="UP001597374">
    <property type="component" value="Unassembled WGS sequence"/>
</dbReference>
<evidence type="ECO:0000256" key="6">
    <source>
        <dbReference type="ARBA" id="ARBA00024998"/>
    </source>
</evidence>
<evidence type="ECO:0000259" key="11">
    <source>
        <dbReference type="PROSITE" id="PS50823"/>
    </source>
</evidence>
<dbReference type="SUPFAM" id="SSF54821">
    <property type="entry name" value="Ribosomal protein S3 C-terminal domain"/>
    <property type="match status" value="1"/>
</dbReference>
<keyword evidence="4 8" id="KW-0689">Ribosomal protein</keyword>
<evidence type="ECO:0000256" key="5">
    <source>
        <dbReference type="ARBA" id="ARBA00023274"/>
    </source>
</evidence>
<proteinExistence type="inferred from homology"/>
<feature type="compositionally biased region" description="Basic and acidic residues" evidence="10">
    <location>
        <begin position="231"/>
        <end position="248"/>
    </location>
</feature>
<dbReference type="InterPro" id="IPR015946">
    <property type="entry name" value="KH_dom-like_a/b"/>
</dbReference>
<evidence type="ECO:0000256" key="8">
    <source>
        <dbReference type="HAMAP-Rule" id="MF_01309"/>
    </source>
</evidence>
<dbReference type="InterPro" id="IPR005704">
    <property type="entry name" value="Ribosomal_uS3_bac-typ"/>
</dbReference>
<keyword evidence="5 8" id="KW-0687">Ribonucleoprotein</keyword>
<dbReference type="PANTHER" id="PTHR11760">
    <property type="entry name" value="30S/40S RIBOSOMAL PROTEIN S3"/>
    <property type="match status" value="1"/>
</dbReference>
<dbReference type="GO" id="GO:0005840">
    <property type="term" value="C:ribosome"/>
    <property type="evidence" value="ECO:0007669"/>
    <property type="project" value="UniProtKB-KW"/>
</dbReference>
<feature type="domain" description="KH type-2" evidence="11">
    <location>
        <begin position="38"/>
        <end position="106"/>
    </location>
</feature>
<dbReference type="SUPFAM" id="SSF54814">
    <property type="entry name" value="Prokaryotic type KH domain (KH-domain type II)"/>
    <property type="match status" value="1"/>
</dbReference>
<dbReference type="RefSeq" id="WP_250427882.1">
    <property type="nucleotide sequence ID" value="NZ_JALPRR010000001.1"/>
</dbReference>
<dbReference type="Gene3D" id="3.30.300.20">
    <property type="match status" value="1"/>
</dbReference>
<feature type="region of interest" description="Disordered" evidence="10">
    <location>
        <begin position="212"/>
        <end position="255"/>
    </location>
</feature>
<dbReference type="NCBIfam" id="TIGR01009">
    <property type="entry name" value="rpsC_bact"/>
    <property type="match status" value="1"/>
</dbReference>
<dbReference type="PANTHER" id="PTHR11760:SF19">
    <property type="entry name" value="SMALL RIBOSOMAL SUBUNIT PROTEIN US3C"/>
    <property type="match status" value="1"/>
</dbReference>
<dbReference type="InterPro" id="IPR036419">
    <property type="entry name" value="Ribosomal_S3_C_sf"/>
</dbReference>
<dbReference type="Pfam" id="PF00189">
    <property type="entry name" value="Ribosomal_S3_C"/>
    <property type="match status" value="1"/>
</dbReference>
<evidence type="ECO:0000256" key="1">
    <source>
        <dbReference type="ARBA" id="ARBA00010761"/>
    </source>
</evidence>
<dbReference type="InterPro" id="IPR004044">
    <property type="entry name" value="KH_dom_type_2"/>
</dbReference>
<keyword evidence="2 8" id="KW-0699">rRNA-binding</keyword>
<comment type="function">
    <text evidence="6 8">Binds the lower part of the 30S subunit head. Binds mRNA in the 70S ribosome, positioning it for translation.</text>
</comment>
<evidence type="ECO:0000313" key="12">
    <source>
        <dbReference type="EMBL" id="MFD2246198.1"/>
    </source>
</evidence>
<dbReference type="PROSITE" id="PS50823">
    <property type="entry name" value="KH_TYPE_2"/>
    <property type="match status" value="1"/>
</dbReference>